<evidence type="ECO:0000313" key="2">
    <source>
        <dbReference type="EMBL" id="GAH57764.1"/>
    </source>
</evidence>
<dbReference type="SUPFAM" id="SSF51735">
    <property type="entry name" value="NAD(P)-binding Rossmann-fold domains"/>
    <property type="match status" value="1"/>
</dbReference>
<feature type="domain" description="NAD(P)-binding" evidence="1">
    <location>
        <begin position="5"/>
        <end position="42"/>
    </location>
</feature>
<protein>
    <recommendedName>
        <fullName evidence="1">NAD(P)-binding domain-containing protein</fullName>
    </recommendedName>
</protein>
<dbReference type="EMBL" id="BARU01023835">
    <property type="protein sequence ID" value="GAH57764.1"/>
    <property type="molecule type" value="Genomic_DNA"/>
</dbReference>
<dbReference type="InterPro" id="IPR036291">
    <property type="entry name" value="NAD(P)-bd_dom_sf"/>
</dbReference>
<comment type="caution">
    <text evidence="2">The sequence shown here is derived from an EMBL/GenBank/DDBJ whole genome shotgun (WGS) entry which is preliminary data.</text>
</comment>
<name>X1HVB0_9ZZZZ</name>
<feature type="non-terminal residue" evidence="2">
    <location>
        <position position="49"/>
    </location>
</feature>
<sequence>MDKYLVTGGAGFIGSNIAEELVKRGYSVKIIDNFSTGKRENIFSFLDKI</sequence>
<reference evidence="2" key="1">
    <citation type="journal article" date="2014" name="Front. Microbiol.">
        <title>High frequency of phylogenetically diverse reductive dehalogenase-homologous genes in deep subseafloor sedimentary metagenomes.</title>
        <authorList>
            <person name="Kawai M."/>
            <person name="Futagami T."/>
            <person name="Toyoda A."/>
            <person name="Takaki Y."/>
            <person name="Nishi S."/>
            <person name="Hori S."/>
            <person name="Arai W."/>
            <person name="Tsubouchi T."/>
            <person name="Morono Y."/>
            <person name="Uchiyama I."/>
            <person name="Ito T."/>
            <person name="Fujiyama A."/>
            <person name="Inagaki F."/>
            <person name="Takami H."/>
        </authorList>
    </citation>
    <scope>NUCLEOTIDE SEQUENCE</scope>
    <source>
        <strain evidence="2">Expedition CK06-06</strain>
    </source>
</reference>
<dbReference type="Gene3D" id="3.40.50.720">
    <property type="entry name" value="NAD(P)-binding Rossmann-like Domain"/>
    <property type="match status" value="1"/>
</dbReference>
<gene>
    <name evidence="2" type="ORF">S03H2_38640</name>
</gene>
<dbReference type="Pfam" id="PF16363">
    <property type="entry name" value="GDP_Man_Dehyd"/>
    <property type="match status" value="1"/>
</dbReference>
<dbReference type="InterPro" id="IPR016040">
    <property type="entry name" value="NAD(P)-bd_dom"/>
</dbReference>
<organism evidence="2">
    <name type="scientific">marine sediment metagenome</name>
    <dbReference type="NCBI Taxonomy" id="412755"/>
    <lineage>
        <taxon>unclassified sequences</taxon>
        <taxon>metagenomes</taxon>
        <taxon>ecological metagenomes</taxon>
    </lineage>
</organism>
<proteinExistence type="predicted"/>
<dbReference type="AlphaFoldDB" id="X1HVB0"/>
<accession>X1HVB0</accession>
<evidence type="ECO:0000259" key="1">
    <source>
        <dbReference type="Pfam" id="PF16363"/>
    </source>
</evidence>